<feature type="transmembrane region" description="Helical" evidence="1">
    <location>
        <begin position="48"/>
        <end position="72"/>
    </location>
</feature>
<comment type="caution">
    <text evidence="2">The sequence shown here is derived from an EMBL/GenBank/DDBJ whole genome shotgun (WGS) entry which is preliminary data.</text>
</comment>
<feature type="transmembrane region" description="Helical" evidence="1">
    <location>
        <begin position="20"/>
        <end position="41"/>
    </location>
</feature>
<keyword evidence="1" id="KW-0472">Membrane</keyword>
<reference evidence="2 3" key="1">
    <citation type="submission" date="2023-07" db="EMBL/GenBank/DDBJ databases">
        <title>Nocardioides sp. nov WY-20 isolated from soil.</title>
        <authorList>
            <person name="Liu B."/>
            <person name="Wan Y."/>
        </authorList>
    </citation>
    <scope>NUCLEOTIDE SEQUENCE [LARGE SCALE GENOMIC DNA]</scope>
    <source>
        <strain evidence="2 3">WY-20</strain>
    </source>
</reference>
<feature type="transmembrane region" description="Helical" evidence="1">
    <location>
        <begin position="111"/>
        <end position="130"/>
    </location>
</feature>
<evidence type="ECO:0000313" key="2">
    <source>
        <dbReference type="EMBL" id="MDO7867322.1"/>
    </source>
</evidence>
<gene>
    <name evidence="2" type="ORF">Q5722_02970</name>
</gene>
<keyword evidence="3" id="KW-1185">Reference proteome</keyword>
<evidence type="ECO:0000256" key="1">
    <source>
        <dbReference type="SAM" id="Phobius"/>
    </source>
</evidence>
<evidence type="ECO:0000313" key="3">
    <source>
        <dbReference type="Proteomes" id="UP001233314"/>
    </source>
</evidence>
<accession>A0ABT9AY53</accession>
<sequence length="156" mass="16125">MTPTSESGARSAVRDALVPMVIAAAFTVVAVAVVALAAAVLSDDRALAGALTGGLAVLGVLLFGVLTMALVVRFVPEASLLVAMVVYLAQVAVLFALFVRYQKDDAMQDALSAEWLALSIAAATVAWVLGQVLGAWRARHDVTGVHGLTPVSDERP</sequence>
<dbReference type="RefSeq" id="WP_305026726.1">
    <property type="nucleotide sequence ID" value="NZ_JAUQTA010000001.1"/>
</dbReference>
<proteinExistence type="predicted"/>
<protein>
    <recommendedName>
        <fullName evidence="4">ATP synthase protein I</fullName>
    </recommendedName>
</protein>
<keyword evidence="1" id="KW-1133">Transmembrane helix</keyword>
<evidence type="ECO:0008006" key="4">
    <source>
        <dbReference type="Google" id="ProtNLM"/>
    </source>
</evidence>
<dbReference type="Proteomes" id="UP001233314">
    <property type="component" value="Unassembled WGS sequence"/>
</dbReference>
<name>A0ABT9AY53_9ACTN</name>
<feature type="transmembrane region" description="Helical" evidence="1">
    <location>
        <begin position="78"/>
        <end position="99"/>
    </location>
</feature>
<dbReference type="EMBL" id="JAUQTA010000001">
    <property type="protein sequence ID" value="MDO7867322.1"/>
    <property type="molecule type" value="Genomic_DNA"/>
</dbReference>
<keyword evidence="1" id="KW-0812">Transmembrane</keyword>
<organism evidence="2 3">
    <name type="scientific">Nocardioides jiangxiensis</name>
    <dbReference type="NCBI Taxonomy" id="3064524"/>
    <lineage>
        <taxon>Bacteria</taxon>
        <taxon>Bacillati</taxon>
        <taxon>Actinomycetota</taxon>
        <taxon>Actinomycetes</taxon>
        <taxon>Propionibacteriales</taxon>
        <taxon>Nocardioidaceae</taxon>
        <taxon>Nocardioides</taxon>
    </lineage>
</organism>